<organism evidence="9 10">
    <name type="scientific">Candidatus Segetimicrobium genomatis</name>
    <dbReference type="NCBI Taxonomy" id="2569760"/>
    <lineage>
        <taxon>Bacteria</taxon>
        <taxon>Bacillati</taxon>
        <taxon>Candidatus Sysuimicrobiota</taxon>
        <taxon>Candidatus Sysuimicrobiia</taxon>
        <taxon>Candidatus Sysuimicrobiales</taxon>
        <taxon>Candidatus Segetimicrobiaceae</taxon>
        <taxon>Candidatus Segetimicrobium</taxon>
    </lineage>
</organism>
<dbReference type="Pfam" id="PF19300">
    <property type="entry name" value="BPD_transp_1_N"/>
    <property type="match status" value="1"/>
</dbReference>
<dbReference type="GO" id="GO:0005886">
    <property type="term" value="C:plasma membrane"/>
    <property type="evidence" value="ECO:0007669"/>
    <property type="project" value="UniProtKB-SubCell"/>
</dbReference>
<protein>
    <submittedName>
        <fullName evidence="9">ABC transporter permease</fullName>
    </submittedName>
</protein>
<dbReference type="EMBL" id="VBAO01000031">
    <property type="protein sequence ID" value="TMI84439.1"/>
    <property type="molecule type" value="Genomic_DNA"/>
</dbReference>
<comment type="caution">
    <text evidence="9">The sequence shown here is derived from an EMBL/GenBank/DDBJ whole genome shotgun (WGS) entry which is preliminary data.</text>
</comment>
<keyword evidence="5 7" id="KW-1133">Transmembrane helix</keyword>
<gene>
    <name evidence="9" type="ORF">E6H04_01360</name>
</gene>
<dbReference type="GO" id="GO:0055085">
    <property type="term" value="P:transmembrane transport"/>
    <property type="evidence" value="ECO:0007669"/>
    <property type="project" value="InterPro"/>
</dbReference>
<evidence type="ECO:0000256" key="4">
    <source>
        <dbReference type="ARBA" id="ARBA00022692"/>
    </source>
</evidence>
<evidence type="ECO:0000313" key="10">
    <source>
        <dbReference type="Proteomes" id="UP000320048"/>
    </source>
</evidence>
<evidence type="ECO:0000256" key="1">
    <source>
        <dbReference type="ARBA" id="ARBA00004651"/>
    </source>
</evidence>
<evidence type="ECO:0000256" key="2">
    <source>
        <dbReference type="ARBA" id="ARBA00022448"/>
    </source>
</evidence>
<evidence type="ECO:0000256" key="7">
    <source>
        <dbReference type="SAM" id="Phobius"/>
    </source>
</evidence>
<keyword evidence="2" id="KW-0813">Transport</keyword>
<accession>A0A537JLM5</accession>
<dbReference type="PANTHER" id="PTHR43163:SF6">
    <property type="entry name" value="DIPEPTIDE TRANSPORT SYSTEM PERMEASE PROTEIN DPPB-RELATED"/>
    <property type="match status" value="1"/>
</dbReference>
<proteinExistence type="predicted"/>
<comment type="subcellular location">
    <subcellularLocation>
        <location evidence="1">Cell membrane</location>
        <topology evidence="1">Multi-pass membrane protein</topology>
    </subcellularLocation>
</comment>
<keyword evidence="4 7" id="KW-0812">Transmembrane</keyword>
<evidence type="ECO:0000313" key="9">
    <source>
        <dbReference type="EMBL" id="TMI84439.1"/>
    </source>
</evidence>
<dbReference type="PROSITE" id="PS50928">
    <property type="entry name" value="ABC_TM1"/>
    <property type="match status" value="1"/>
</dbReference>
<feature type="transmembrane region" description="Helical" evidence="7">
    <location>
        <begin position="100"/>
        <end position="124"/>
    </location>
</feature>
<dbReference type="InterPro" id="IPR000515">
    <property type="entry name" value="MetI-like"/>
</dbReference>
<feature type="non-terminal residue" evidence="9">
    <location>
        <position position="194"/>
    </location>
</feature>
<feature type="domain" description="ABC transmembrane type-1" evidence="8">
    <location>
        <begin position="101"/>
        <end position="194"/>
    </location>
</feature>
<dbReference type="SUPFAM" id="SSF161098">
    <property type="entry name" value="MetI-like"/>
    <property type="match status" value="1"/>
</dbReference>
<dbReference type="PANTHER" id="PTHR43163">
    <property type="entry name" value="DIPEPTIDE TRANSPORT SYSTEM PERMEASE PROTEIN DPPB-RELATED"/>
    <property type="match status" value="1"/>
</dbReference>
<keyword evidence="3" id="KW-1003">Cell membrane</keyword>
<dbReference type="InterPro" id="IPR035906">
    <property type="entry name" value="MetI-like_sf"/>
</dbReference>
<dbReference type="Proteomes" id="UP000320048">
    <property type="component" value="Unassembled WGS sequence"/>
</dbReference>
<dbReference type="InterPro" id="IPR045621">
    <property type="entry name" value="BPD_transp_1_N"/>
</dbReference>
<keyword evidence="6 7" id="KW-0472">Membrane</keyword>
<dbReference type="AlphaFoldDB" id="A0A537JLM5"/>
<evidence type="ECO:0000256" key="5">
    <source>
        <dbReference type="ARBA" id="ARBA00022989"/>
    </source>
</evidence>
<name>A0A537JLM5_9BACT</name>
<evidence type="ECO:0000259" key="8">
    <source>
        <dbReference type="PROSITE" id="PS50928"/>
    </source>
</evidence>
<evidence type="ECO:0000256" key="6">
    <source>
        <dbReference type="ARBA" id="ARBA00023136"/>
    </source>
</evidence>
<reference evidence="9 10" key="1">
    <citation type="journal article" date="2019" name="Nat. Microbiol.">
        <title>Mediterranean grassland soil C-N compound turnover is dependent on rainfall and depth, and is mediated by genomically divergent microorganisms.</title>
        <authorList>
            <person name="Diamond S."/>
            <person name="Andeer P.F."/>
            <person name="Li Z."/>
            <person name="Crits-Christoph A."/>
            <person name="Burstein D."/>
            <person name="Anantharaman K."/>
            <person name="Lane K.R."/>
            <person name="Thomas B.C."/>
            <person name="Pan C."/>
            <person name="Northen T.R."/>
            <person name="Banfield J.F."/>
        </authorList>
    </citation>
    <scope>NUCLEOTIDE SEQUENCE [LARGE SCALE GENOMIC DNA]</scope>
    <source>
        <strain evidence="9">NP_7</strain>
    </source>
</reference>
<sequence>MVRVLIQRLLLLPVLLAVFSIVVFALVQAPPGGFLTSYLSTLASSGSSIDAAQVEALRRQFGLDQPFHVQYLRWVQNLLHGNLGLSLEYQRPNAELIGQYLLLTVLLALFSFVLSWVIAIPAGIYSATHPRSVFDYILTVVNYIGVAVPNFMLALVLMWWAFAQFGLSITGLFSPEFEQAPWTAARWLDLLKHI</sequence>
<dbReference type="Gene3D" id="1.10.3720.10">
    <property type="entry name" value="MetI-like"/>
    <property type="match status" value="1"/>
</dbReference>
<feature type="transmembrane region" description="Helical" evidence="7">
    <location>
        <begin position="136"/>
        <end position="162"/>
    </location>
</feature>
<evidence type="ECO:0000256" key="3">
    <source>
        <dbReference type="ARBA" id="ARBA00022475"/>
    </source>
</evidence>